<dbReference type="PANTHER" id="PTHR47966:SF51">
    <property type="entry name" value="BETA-SITE APP-CLEAVING ENZYME, ISOFORM A-RELATED"/>
    <property type="match status" value="1"/>
</dbReference>
<dbReference type="PRINTS" id="PR00792">
    <property type="entry name" value="PEPSIN"/>
</dbReference>
<evidence type="ECO:0000256" key="7">
    <source>
        <dbReference type="SAM" id="SignalP"/>
    </source>
</evidence>
<evidence type="ECO:0000313" key="10">
    <source>
        <dbReference type="Proteomes" id="UP000703269"/>
    </source>
</evidence>
<keyword evidence="6" id="KW-0472">Membrane</keyword>
<name>A0A9P3LCU6_9APHY</name>
<dbReference type="CDD" id="cd05471">
    <property type="entry name" value="pepsin_like"/>
    <property type="match status" value="1"/>
</dbReference>
<keyword evidence="2 5" id="KW-0064">Aspartyl protease</keyword>
<dbReference type="InterPro" id="IPR033121">
    <property type="entry name" value="PEPTIDASE_A1"/>
</dbReference>
<dbReference type="GO" id="GO:0004190">
    <property type="term" value="F:aspartic-type endopeptidase activity"/>
    <property type="evidence" value="ECO:0007669"/>
    <property type="project" value="UniProtKB-KW"/>
</dbReference>
<protein>
    <submittedName>
        <fullName evidence="9">A1 family peptidase</fullName>
    </submittedName>
</protein>
<gene>
    <name evidence="9" type="ORF">PsYK624_070100</name>
</gene>
<dbReference type="SUPFAM" id="SSF50630">
    <property type="entry name" value="Acid proteases"/>
    <property type="match status" value="1"/>
</dbReference>
<dbReference type="InterPro" id="IPR021109">
    <property type="entry name" value="Peptidase_aspartic_dom_sf"/>
</dbReference>
<dbReference type="Proteomes" id="UP000703269">
    <property type="component" value="Unassembled WGS sequence"/>
</dbReference>
<dbReference type="PROSITE" id="PS00141">
    <property type="entry name" value="ASP_PROTEASE"/>
    <property type="match status" value="2"/>
</dbReference>
<keyword evidence="6" id="KW-0812">Transmembrane</keyword>
<dbReference type="PANTHER" id="PTHR47966">
    <property type="entry name" value="BETA-SITE APP-CLEAVING ENZYME, ISOFORM A-RELATED"/>
    <property type="match status" value="1"/>
</dbReference>
<proteinExistence type="inferred from homology"/>
<dbReference type="Gene3D" id="2.40.70.10">
    <property type="entry name" value="Acid Proteases"/>
    <property type="match status" value="2"/>
</dbReference>
<feature type="transmembrane region" description="Helical" evidence="6">
    <location>
        <begin position="428"/>
        <end position="450"/>
    </location>
</feature>
<dbReference type="InterPro" id="IPR034164">
    <property type="entry name" value="Pepsin-like_dom"/>
</dbReference>
<keyword evidence="5" id="KW-0645">Protease</keyword>
<feature type="domain" description="Peptidase A1" evidence="8">
    <location>
        <begin position="56"/>
        <end position="384"/>
    </location>
</feature>
<comment type="similarity">
    <text evidence="1 5">Belongs to the peptidase A1 family.</text>
</comment>
<organism evidence="9 10">
    <name type="scientific">Phanerochaete sordida</name>
    <dbReference type="NCBI Taxonomy" id="48140"/>
    <lineage>
        <taxon>Eukaryota</taxon>
        <taxon>Fungi</taxon>
        <taxon>Dikarya</taxon>
        <taxon>Basidiomycota</taxon>
        <taxon>Agaricomycotina</taxon>
        <taxon>Agaricomycetes</taxon>
        <taxon>Polyporales</taxon>
        <taxon>Phanerochaetaceae</taxon>
        <taxon>Phanerochaete</taxon>
    </lineage>
</organism>
<evidence type="ECO:0000256" key="4">
    <source>
        <dbReference type="PIRSR" id="PIRSR601461-2"/>
    </source>
</evidence>
<dbReference type="EMBL" id="BPQB01000018">
    <property type="protein sequence ID" value="GJE90866.1"/>
    <property type="molecule type" value="Genomic_DNA"/>
</dbReference>
<keyword evidence="7" id="KW-0732">Signal</keyword>
<feature type="signal peptide" evidence="7">
    <location>
        <begin position="1"/>
        <end position="22"/>
    </location>
</feature>
<dbReference type="AlphaFoldDB" id="A0A9P3LCU6"/>
<comment type="caution">
    <text evidence="9">The sequence shown here is derived from an EMBL/GenBank/DDBJ whole genome shotgun (WGS) entry which is preliminary data.</text>
</comment>
<dbReference type="Pfam" id="PF00026">
    <property type="entry name" value="Asp"/>
    <property type="match status" value="1"/>
</dbReference>
<feature type="chain" id="PRO_5040133657" evidence="7">
    <location>
        <begin position="23"/>
        <end position="456"/>
    </location>
</feature>
<dbReference type="PROSITE" id="PS51767">
    <property type="entry name" value="PEPTIDASE_A1"/>
    <property type="match status" value="1"/>
</dbReference>
<dbReference type="InterPro" id="IPR001969">
    <property type="entry name" value="Aspartic_peptidase_AS"/>
</dbReference>
<feature type="disulfide bond" evidence="4">
    <location>
        <begin position="85"/>
        <end position="90"/>
    </location>
</feature>
<evidence type="ECO:0000259" key="8">
    <source>
        <dbReference type="PROSITE" id="PS51767"/>
    </source>
</evidence>
<dbReference type="InterPro" id="IPR001461">
    <property type="entry name" value="Aspartic_peptidase_A1"/>
</dbReference>
<evidence type="ECO:0000256" key="5">
    <source>
        <dbReference type="RuleBase" id="RU000454"/>
    </source>
</evidence>
<keyword evidence="4" id="KW-1015">Disulfide bond</keyword>
<dbReference type="OrthoDB" id="15189at2759"/>
<feature type="active site" evidence="3">
    <location>
        <position position="72"/>
    </location>
</feature>
<accession>A0A9P3LCU6</accession>
<evidence type="ECO:0000256" key="1">
    <source>
        <dbReference type="ARBA" id="ARBA00007447"/>
    </source>
</evidence>
<evidence type="ECO:0000256" key="2">
    <source>
        <dbReference type="ARBA" id="ARBA00022750"/>
    </source>
</evidence>
<reference evidence="9 10" key="1">
    <citation type="submission" date="2021-08" db="EMBL/GenBank/DDBJ databases">
        <title>Draft Genome Sequence of Phanerochaete sordida strain YK-624.</title>
        <authorList>
            <person name="Mori T."/>
            <person name="Dohra H."/>
            <person name="Suzuki T."/>
            <person name="Kawagishi H."/>
            <person name="Hirai H."/>
        </authorList>
    </citation>
    <scope>NUCLEOTIDE SEQUENCE [LARGE SCALE GENOMIC DNA]</scope>
    <source>
        <strain evidence="9 10">YK-624</strain>
    </source>
</reference>
<dbReference type="GO" id="GO:0006508">
    <property type="term" value="P:proteolysis"/>
    <property type="evidence" value="ECO:0007669"/>
    <property type="project" value="UniProtKB-KW"/>
</dbReference>
<keyword evidence="10" id="KW-1185">Reference proteome</keyword>
<feature type="active site" evidence="3">
    <location>
        <position position="269"/>
    </location>
</feature>
<keyword evidence="5" id="KW-0378">Hydrolase</keyword>
<sequence length="456" mass="48266">MWRYLGIFSLILASSVFRTAACQSIPLFRVPKQQPASPPSLFSSNVSVSDVNGFAYLARMDIGAQNFLVLLDTGSSDLWIVSSGCTEDDCSNVPKYQPTPTLDLSPTAFELRYLLGEVSGVIGTETVGLGRFEVLSQVFALANQTAGLGLAATGNSGILGLSFPTEAAIPDTSGRTLLENLVSSLAEPDRYFAVRLGRDSGGSSFTVGELDPAYSDSLSDFAFSDVYSAGHAAYDYWKVPLHAITVNGTSFDVSDSRVPRAPSPIAIFDTGTTLILGPSADVDRLWQSIGGARKTDSGWQVRCDRAMVIGMVLGAGDGAKEYAIDPADLSWLEGGRDGDWCMGGIQSNDDVSSGDWLLGDTFLRNVYIVHHLGNSTQHPMVGLNGLTDPQTSLANFRLARGNDPTPPAPVLGKVTHHRYAISEGAICGISAAGGFVFGGVLTVVISACVARRAAKY</sequence>
<keyword evidence="6" id="KW-1133">Transmembrane helix</keyword>
<evidence type="ECO:0000256" key="3">
    <source>
        <dbReference type="PIRSR" id="PIRSR601461-1"/>
    </source>
</evidence>
<evidence type="ECO:0000313" key="9">
    <source>
        <dbReference type="EMBL" id="GJE90866.1"/>
    </source>
</evidence>
<evidence type="ECO:0000256" key="6">
    <source>
        <dbReference type="SAM" id="Phobius"/>
    </source>
</evidence>